<keyword evidence="2" id="KW-1185">Reference proteome</keyword>
<comment type="caution">
    <text evidence="1">The sequence shown here is derived from an EMBL/GenBank/DDBJ whole genome shotgun (WGS) entry which is preliminary data.</text>
</comment>
<evidence type="ECO:0000313" key="2">
    <source>
        <dbReference type="Proteomes" id="UP001286313"/>
    </source>
</evidence>
<protein>
    <submittedName>
        <fullName evidence="1">Uncharacterized protein</fullName>
    </submittedName>
</protein>
<organism evidence="1 2">
    <name type="scientific">Petrolisthes cinctipes</name>
    <name type="common">Flat porcelain crab</name>
    <dbReference type="NCBI Taxonomy" id="88211"/>
    <lineage>
        <taxon>Eukaryota</taxon>
        <taxon>Metazoa</taxon>
        <taxon>Ecdysozoa</taxon>
        <taxon>Arthropoda</taxon>
        <taxon>Crustacea</taxon>
        <taxon>Multicrustacea</taxon>
        <taxon>Malacostraca</taxon>
        <taxon>Eumalacostraca</taxon>
        <taxon>Eucarida</taxon>
        <taxon>Decapoda</taxon>
        <taxon>Pleocyemata</taxon>
        <taxon>Anomura</taxon>
        <taxon>Galatheoidea</taxon>
        <taxon>Porcellanidae</taxon>
        <taxon>Petrolisthes</taxon>
    </lineage>
</organism>
<proteinExistence type="predicted"/>
<reference evidence="1" key="1">
    <citation type="submission" date="2023-10" db="EMBL/GenBank/DDBJ databases">
        <title>Genome assemblies of two species of porcelain crab, Petrolisthes cinctipes and Petrolisthes manimaculis (Anomura: Porcellanidae).</title>
        <authorList>
            <person name="Angst P."/>
        </authorList>
    </citation>
    <scope>NUCLEOTIDE SEQUENCE</scope>
    <source>
        <strain evidence="1">PB745_01</strain>
        <tissue evidence="1">Gill</tissue>
    </source>
</reference>
<dbReference type="EMBL" id="JAWQEG010005095">
    <property type="protein sequence ID" value="KAK3859180.1"/>
    <property type="molecule type" value="Genomic_DNA"/>
</dbReference>
<dbReference type="AlphaFoldDB" id="A0AAE1C1W1"/>
<name>A0AAE1C1W1_PETCI</name>
<gene>
    <name evidence="1" type="ORF">Pcinc_034682</name>
</gene>
<evidence type="ECO:0000313" key="1">
    <source>
        <dbReference type="EMBL" id="KAK3859180.1"/>
    </source>
</evidence>
<dbReference type="Proteomes" id="UP001286313">
    <property type="component" value="Unassembled WGS sequence"/>
</dbReference>
<sequence>MQRQTRVGNVVPEHKREVIYHTPNHDHEEVRKHRLQINVNANLDSVLQGSEEAKTIIADKAASLSALHASPLYQSQTLSPLLFSYSTLLFPSLLYSTLSFSPLLYSPLLSSPLLSPSLLYSTLPFSPLLSSTLLSPPLLYSTLPFSPLLYSHLLSSTLLSSPLPLLQHLHFFSPSTQLYIHSSSPSICFIINAAPQSFMLPSSFHTHPQLTLPLVLIPA</sequence>
<accession>A0AAE1C1W1</accession>